<dbReference type="Proteomes" id="UP000007129">
    <property type="component" value="Unassembled WGS sequence"/>
</dbReference>
<dbReference type="EMBL" id="AHHD01000369">
    <property type="protein sequence ID" value="EKG14142.1"/>
    <property type="molecule type" value="Genomic_DNA"/>
</dbReference>
<feature type="region of interest" description="Disordered" evidence="1">
    <location>
        <begin position="118"/>
        <end position="142"/>
    </location>
</feature>
<dbReference type="HOGENOM" id="CLU_1686973_0_0_1"/>
<gene>
    <name evidence="2" type="ORF">MPH_08683</name>
</gene>
<comment type="caution">
    <text evidence="2">The sequence shown here is derived from an EMBL/GenBank/DDBJ whole genome shotgun (WGS) entry which is preliminary data.</text>
</comment>
<dbReference type="VEuPathDB" id="FungiDB:MPH_08683"/>
<proteinExistence type="predicted"/>
<evidence type="ECO:0000313" key="3">
    <source>
        <dbReference type="Proteomes" id="UP000007129"/>
    </source>
</evidence>
<evidence type="ECO:0000313" key="2">
    <source>
        <dbReference type="EMBL" id="EKG14142.1"/>
    </source>
</evidence>
<accession>K2RMW2</accession>
<organism evidence="2 3">
    <name type="scientific">Macrophomina phaseolina (strain MS6)</name>
    <name type="common">Charcoal rot fungus</name>
    <dbReference type="NCBI Taxonomy" id="1126212"/>
    <lineage>
        <taxon>Eukaryota</taxon>
        <taxon>Fungi</taxon>
        <taxon>Dikarya</taxon>
        <taxon>Ascomycota</taxon>
        <taxon>Pezizomycotina</taxon>
        <taxon>Dothideomycetes</taxon>
        <taxon>Dothideomycetes incertae sedis</taxon>
        <taxon>Botryosphaeriales</taxon>
        <taxon>Botryosphaeriaceae</taxon>
        <taxon>Macrophomina</taxon>
    </lineage>
</organism>
<dbReference type="InParanoid" id="K2RMW2"/>
<name>K2RMW2_MACPH</name>
<dbReference type="AlphaFoldDB" id="K2RMW2"/>
<evidence type="ECO:0000256" key="1">
    <source>
        <dbReference type="SAM" id="MobiDB-lite"/>
    </source>
</evidence>
<protein>
    <submittedName>
        <fullName evidence="2">Uncharacterized protein</fullName>
    </submittedName>
</protein>
<feature type="region of interest" description="Disordered" evidence="1">
    <location>
        <begin position="58"/>
        <end position="86"/>
    </location>
</feature>
<sequence length="156" mass="17053">MTQRPKTMACGRASEANAIHMCMWISCCRRHCSRCDRCACRSAPGACSGTARRMQHHQTPSAIQSARNGNLKRAGPTVGNTREAGNRLRVCAPPNPETECSAFPSQQHTSRVLSLPQGAGLRADPNKEKQSAPGLAKTSNQACRHIRARQQRYVTQ</sequence>
<feature type="compositionally biased region" description="Polar residues" evidence="1">
    <location>
        <begin position="58"/>
        <end position="68"/>
    </location>
</feature>
<reference evidence="2 3" key="1">
    <citation type="journal article" date="2012" name="BMC Genomics">
        <title>Tools to kill: Genome of one of the most destructive plant pathogenic fungi Macrophomina phaseolina.</title>
        <authorList>
            <person name="Islam M.S."/>
            <person name="Haque M.S."/>
            <person name="Islam M.M."/>
            <person name="Emdad E.M."/>
            <person name="Halim A."/>
            <person name="Hossen Q.M.M."/>
            <person name="Hossain M.Z."/>
            <person name="Ahmed B."/>
            <person name="Rahim S."/>
            <person name="Rahman M.S."/>
            <person name="Alam M.M."/>
            <person name="Hou S."/>
            <person name="Wan X."/>
            <person name="Saito J.A."/>
            <person name="Alam M."/>
        </authorList>
    </citation>
    <scope>NUCLEOTIDE SEQUENCE [LARGE SCALE GENOMIC DNA]</scope>
    <source>
        <strain evidence="2 3">MS6</strain>
    </source>
</reference>
<dbReference type="PROSITE" id="PS51257">
    <property type="entry name" value="PROKAR_LIPOPROTEIN"/>
    <property type="match status" value="1"/>
</dbReference>